<dbReference type="InParanoid" id="A0A4V2Z2J1"/>
<gene>
    <name evidence="2" type="ORF">E1269_15285</name>
</gene>
<dbReference type="EMBL" id="SMKZ01000020">
    <property type="protein sequence ID" value="TDE09078.1"/>
    <property type="molecule type" value="Genomic_DNA"/>
</dbReference>
<sequence>MSSFSTTDAEPDFYVEGCESVERWENDSESKDRFAAFRDELAAHIRDSSDRPLGRRESQWRNDEWLRNLWYDLFGPEPAPGDPYPVPPDDWGRRRYTPYMEYGVSDRAEDGTEPERAWLAARGLTHGDLRPGASTRPQPEDYQERLERLTREGARQAVPSERWSEPS</sequence>
<dbReference type="OrthoDB" id="5182922at2"/>
<evidence type="ECO:0000313" key="2">
    <source>
        <dbReference type="EMBL" id="TDE09078.1"/>
    </source>
</evidence>
<feature type="region of interest" description="Disordered" evidence="1">
    <location>
        <begin position="120"/>
        <end position="167"/>
    </location>
</feature>
<proteinExistence type="predicted"/>
<dbReference type="Proteomes" id="UP000294739">
    <property type="component" value="Unassembled WGS sequence"/>
</dbReference>
<evidence type="ECO:0000256" key="1">
    <source>
        <dbReference type="SAM" id="MobiDB-lite"/>
    </source>
</evidence>
<accession>A0A4V2Z2J1</accession>
<protein>
    <submittedName>
        <fullName evidence="2">Uncharacterized protein</fullName>
    </submittedName>
</protein>
<evidence type="ECO:0000313" key="3">
    <source>
        <dbReference type="Proteomes" id="UP000294739"/>
    </source>
</evidence>
<dbReference type="RefSeq" id="WP_131895957.1">
    <property type="nucleotide sequence ID" value="NZ_SMKZ01000020.1"/>
</dbReference>
<organism evidence="2 3">
    <name type="scientific">Jiangella asiatica</name>
    <dbReference type="NCBI Taxonomy" id="2530372"/>
    <lineage>
        <taxon>Bacteria</taxon>
        <taxon>Bacillati</taxon>
        <taxon>Actinomycetota</taxon>
        <taxon>Actinomycetes</taxon>
        <taxon>Jiangellales</taxon>
        <taxon>Jiangellaceae</taxon>
        <taxon>Jiangella</taxon>
    </lineage>
</organism>
<comment type="caution">
    <text evidence="2">The sequence shown here is derived from an EMBL/GenBank/DDBJ whole genome shotgun (WGS) entry which is preliminary data.</text>
</comment>
<keyword evidence="3" id="KW-1185">Reference proteome</keyword>
<name>A0A4V2Z2J1_9ACTN</name>
<reference evidence="2 3" key="1">
    <citation type="submission" date="2019-03" db="EMBL/GenBank/DDBJ databases">
        <title>Draft genome sequences of novel Actinobacteria.</title>
        <authorList>
            <person name="Sahin N."/>
            <person name="Ay H."/>
            <person name="Saygin H."/>
        </authorList>
    </citation>
    <scope>NUCLEOTIDE SEQUENCE [LARGE SCALE GENOMIC DNA]</scope>
    <source>
        <strain evidence="2 3">5K138</strain>
    </source>
</reference>
<feature type="compositionally biased region" description="Basic and acidic residues" evidence="1">
    <location>
        <begin position="138"/>
        <end position="154"/>
    </location>
</feature>
<dbReference type="AlphaFoldDB" id="A0A4V2Z2J1"/>